<organism evidence="1 2">
    <name type="scientific">Araneus ventricosus</name>
    <name type="common">Orbweaver spider</name>
    <name type="synonym">Epeira ventricosa</name>
    <dbReference type="NCBI Taxonomy" id="182803"/>
    <lineage>
        <taxon>Eukaryota</taxon>
        <taxon>Metazoa</taxon>
        <taxon>Ecdysozoa</taxon>
        <taxon>Arthropoda</taxon>
        <taxon>Chelicerata</taxon>
        <taxon>Arachnida</taxon>
        <taxon>Araneae</taxon>
        <taxon>Araneomorphae</taxon>
        <taxon>Entelegynae</taxon>
        <taxon>Araneoidea</taxon>
        <taxon>Araneidae</taxon>
        <taxon>Araneus</taxon>
    </lineage>
</organism>
<evidence type="ECO:0000313" key="2">
    <source>
        <dbReference type="Proteomes" id="UP000499080"/>
    </source>
</evidence>
<dbReference type="Proteomes" id="UP000499080">
    <property type="component" value="Unassembled WGS sequence"/>
</dbReference>
<dbReference type="EMBL" id="BGPR01003361">
    <property type="protein sequence ID" value="GBM87137.1"/>
    <property type="molecule type" value="Genomic_DNA"/>
</dbReference>
<evidence type="ECO:0000313" key="1">
    <source>
        <dbReference type="EMBL" id="GBM87137.1"/>
    </source>
</evidence>
<comment type="caution">
    <text evidence="1">The sequence shown here is derived from an EMBL/GenBank/DDBJ whole genome shotgun (WGS) entry which is preliminary data.</text>
</comment>
<protein>
    <submittedName>
        <fullName evidence="1">Uncharacterized protein</fullName>
    </submittedName>
</protein>
<proteinExistence type="predicted"/>
<accession>A0A4Y2JAN0</accession>
<gene>
    <name evidence="1" type="ORF">AVEN_247008_1</name>
</gene>
<keyword evidence="2" id="KW-1185">Reference proteome</keyword>
<reference evidence="1 2" key="1">
    <citation type="journal article" date="2019" name="Sci. Rep.">
        <title>Orb-weaving spider Araneus ventricosus genome elucidates the spidroin gene catalogue.</title>
        <authorList>
            <person name="Kono N."/>
            <person name="Nakamura H."/>
            <person name="Ohtoshi R."/>
            <person name="Moran D.A.P."/>
            <person name="Shinohara A."/>
            <person name="Yoshida Y."/>
            <person name="Fujiwara M."/>
            <person name="Mori M."/>
            <person name="Tomita M."/>
            <person name="Arakawa K."/>
        </authorList>
    </citation>
    <scope>NUCLEOTIDE SEQUENCE [LARGE SCALE GENOMIC DNA]</scope>
</reference>
<dbReference type="AlphaFoldDB" id="A0A4Y2JAN0"/>
<name>A0A4Y2JAN0_ARAVE</name>
<sequence>MLGKRLANRPPPAMHLELEVLSDKDIAGNPKRTARQSSGDDVQSLSLCFSSLANVPGYTSQSVSALDSSSKSLPHFTKTNLGKKRHAPAMKTALSQTFFPQKKNCSHV</sequence>